<evidence type="ECO:0000313" key="4">
    <source>
        <dbReference type="Proteomes" id="UP000664859"/>
    </source>
</evidence>
<reference evidence="3" key="1">
    <citation type="submission" date="2021-02" db="EMBL/GenBank/DDBJ databases">
        <title>First Annotated Genome of the Yellow-green Alga Tribonema minus.</title>
        <authorList>
            <person name="Mahan K.M."/>
        </authorList>
    </citation>
    <scope>NUCLEOTIDE SEQUENCE</scope>
    <source>
        <strain evidence="3">UTEX B ZZ1240</strain>
    </source>
</reference>
<keyword evidence="2" id="KW-0472">Membrane</keyword>
<proteinExistence type="predicted"/>
<organism evidence="3 4">
    <name type="scientific">Tribonema minus</name>
    <dbReference type="NCBI Taxonomy" id="303371"/>
    <lineage>
        <taxon>Eukaryota</taxon>
        <taxon>Sar</taxon>
        <taxon>Stramenopiles</taxon>
        <taxon>Ochrophyta</taxon>
        <taxon>PX clade</taxon>
        <taxon>Xanthophyceae</taxon>
        <taxon>Tribonematales</taxon>
        <taxon>Tribonemataceae</taxon>
        <taxon>Tribonema</taxon>
    </lineage>
</organism>
<name>A0A835YM89_9STRA</name>
<comment type="caution">
    <text evidence="3">The sequence shown here is derived from an EMBL/GenBank/DDBJ whole genome shotgun (WGS) entry which is preliminary data.</text>
</comment>
<evidence type="ECO:0000256" key="1">
    <source>
        <dbReference type="SAM" id="MobiDB-lite"/>
    </source>
</evidence>
<evidence type="ECO:0000313" key="3">
    <source>
        <dbReference type="EMBL" id="KAG5177947.1"/>
    </source>
</evidence>
<dbReference type="AlphaFoldDB" id="A0A835YM89"/>
<dbReference type="EMBL" id="JAFCMP010000519">
    <property type="protein sequence ID" value="KAG5177947.1"/>
    <property type="molecule type" value="Genomic_DNA"/>
</dbReference>
<feature type="transmembrane region" description="Helical" evidence="2">
    <location>
        <begin position="30"/>
        <end position="48"/>
    </location>
</feature>
<keyword evidence="4" id="KW-1185">Reference proteome</keyword>
<feature type="region of interest" description="Disordered" evidence="1">
    <location>
        <begin position="261"/>
        <end position="286"/>
    </location>
</feature>
<keyword evidence="2" id="KW-0812">Transmembrane</keyword>
<gene>
    <name evidence="3" type="ORF">JKP88DRAFT_330807</name>
</gene>
<accession>A0A835YM89</accession>
<keyword evidence="2" id="KW-1133">Transmembrane helix</keyword>
<sequence length="286" mass="30153">MATIATPARAWAQEGPELLSREEQAEWRRYVIAVSYFILTAAAGTANIRSLAFQKRAQPGTLQPQARFTLLPVPALRPAFLQLSQDTIGALVNKVVDTHIPILRARVKDARPRRRADLAALQPLFANVTGAAEWFDATLAQGAAADGLTRNHYRYLNYYIDVGNQQREALKSALQQGQSNTAWWAAYSTSTPGGGVEEGNARAIGGGQTRSCGTCADTAPRGSSAGNRCVPRGGRRWEGCRRCGGWAGRSAAAAAAAAAAEAAAAAAAPPPPPPPPGGIPSVRCGW</sequence>
<feature type="compositionally biased region" description="Pro residues" evidence="1">
    <location>
        <begin position="268"/>
        <end position="278"/>
    </location>
</feature>
<evidence type="ECO:0000256" key="2">
    <source>
        <dbReference type="SAM" id="Phobius"/>
    </source>
</evidence>
<dbReference type="Proteomes" id="UP000664859">
    <property type="component" value="Unassembled WGS sequence"/>
</dbReference>
<protein>
    <submittedName>
        <fullName evidence="3">Uncharacterized protein</fullName>
    </submittedName>
</protein>